<dbReference type="EMBL" id="BK015680">
    <property type="protein sequence ID" value="DAE19631.1"/>
    <property type="molecule type" value="Genomic_DNA"/>
</dbReference>
<reference evidence="1" key="1">
    <citation type="journal article" date="2021" name="Proc. Natl. Acad. Sci. U.S.A.">
        <title>A Catalog of Tens of Thousands of Viruses from Human Metagenomes Reveals Hidden Associations with Chronic Diseases.</title>
        <authorList>
            <person name="Tisza M.J."/>
            <person name="Buck C.B."/>
        </authorList>
    </citation>
    <scope>NUCLEOTIDE SEQUENCE</scope>
    <source>
        <strain evidence="1">CtdRZ1</strain>
    </source>
</reference>
<name>A0A8S5QK51_9CAUD</name>
<proteinExistence type="predicted"/>
<sequence length="137" mass="14857">MTRGEAKAYRAAIVAARDAVTEDHARLGIRVLFPDWAAGAHAVGEVYNADGQTWACFAAYDNAAYPDVKPGNAAWHTFNRPLHGTSPATARPFVQPTGAHDMYHAGEYAIYNAKMYRCTADTAYSPADYAAAWEAES</sequence>
<dbReference type="Gene3D" id="2.10.10.90">
    <property type="match status" value="1"/>
</dbReference>
<organism evidence="1">
    <name type="scientific">Podoviridae sp. ctdRZ1</name>
    <dbReference type="NCBI Taxonomy" id="2826568"/>
    <lineage>
        <taxon>Viruses</taxon>
        <taxon>Duplodnaviria</taxon>
        <taxon>Heunggongvirae</taxon>
        <taxon>Uroviricota</taxon>
        <taxon>Caudoviricetes</taxon>
    </lineage>
</organism>
<accession>A0A8S5QK51</accession>
<evidence type="ECO:0000313" key="1">
    <source>
        <dbReference type="EMBL" id="DAE19631.1"/>
    </source>
</evidence>
<protein>
    <submittedName>
        <fullName evidence="1">Uncharacterized protein</fullName>
    </submittedName>
</protein>